<dbReference type="RefSeq" id="WP_169350038.1">
    <property type="nucleotide sequence ID" value="NZ_JABBJJ010000274.1"/>
</dbReference>
<evidence type="ECO:0000256" key="2">
    <source>
        <dbReference type="SAM" id="SignalP"/>
    </source>
</evidence>
<protein>
    <recommendedName>
        <fullName evidence="5">Lipoprotein</fullName>
    </recommendedName>
</protein>
<feature type="chain" id="PRO_5032954167" description="Lipoprotein" evidence="2">
    <location>
        <begin position="20"/>
        <end position="725"/>
    </location>
</feature>
<feature type="region of interest" description="Disordered" evidence="1">
    <location>
        <begin position="62"/>
        <end position="99"/>
    </location>
</feature>
<keyword evidence="2" id="KW-0732">Signal</keyword>
<feature type="compositionally biased region" description="Low complexity" evidence="1">
    <location>
        <begin position="76"/>
        <end position="92"/>
    </location>
</feature>
<sequence>MVRTCAWACLLLFSMLVSAGCATAASDRAGLDLSFAAGEWGVGGASDGDSPDTLAAWEEGASQRLHRRQPAREHGTSAGATSSSGAAHGESSCRGGVPPGWPRLDSGEEVLAPFLRCASPADFVALRRAVDMPRLVESLSDWDAVRLGALGPLDAKSSEVLSRKRAAFLVAATRRYGHPRAEVFALFVLHSAFDDEVRPLLRLLAGDKQLRATLGSMDAVQAELARRGLEFSQFQERDFRAGDVLRGLGRAGEDAVSTSAVANGAAGVELSARVRHLPSPYQTAFWKVEAATMRRQYAPGEVALGAFDHLTFGVPMGFYHLLAGTLQGVGSLAAGEYEQATRELAPAALLVGLYAGGRGARYVREGAIAGREGVRIPALAPRLEALSAVLTRLEARLGRGAVGALARHLQASREGALVVAEWGEAGALALHEARGNAGKAQAWLAEAKSQRAGPTLSRGGAATGPGGASRVREAAGYTREALAAKLARAELEAPGPRLPADVALLKRQQPVLDAPPLGVREGSVLWSEYVVYRARRLAELEQGQTTKGPLRWDGYREMRGLFARGLDFERAMVDLLRADAALPRAQRRWLQDFEVPRIEVHVGVWKSRSGLRFSDVLVIEEHPPAGQLPRVETFSFKSRDLSQLNQKALEAQMVADAAEALSYYGQTLNIRRRALNPQGDVVQIQVQRVRLVYEGGALGPGRSVVWSDAVDEVGRKVKGVEALLQ</sequence>
<accession>A0A848LTX8</accession>
<dbReference type="PROSITE" id="PS51257">
    <property type="entry name" value="PROKAR_LIPOPROTEIN"/>
    <property type="match status" value="1"/>
</dbReference>
<proteinExistence type="predicted"/>
<feature type="signal peptide" evidence="2">
    <location>
        <begin position="1"/>
        <end position="19"/>
    </location>
</feature>
<evidence type="ECO:0008006" key="5">
    <source>
        <dbReference type="Google" id="ProtNLM"/>
    </source>
</evidence>
<dbReference type="AlphaFoldDB" id="A0A848LTX8"/>
<name>A0A848LTX8_9BACT</name>
<keyword evidence="4" id="KW-1185">Reference proteome</keyword>
<evidence type="ECO:0000256" key="1">
    <source>
        <dbReference type="SAM" id="MobiDB-lite"/>
    </source>
</evidence>
<dbReference type="Proteomes" id="UP000518300">
    <property type="component" value="Unassembled WGS sequence"/>
</dbReference>
<evidence type="ECO:0000313" key="3">
    <source>
        <dbReference type="EMBL" id="NMO20834.1"/>
    </source>
</evidence>
<comment type="caution">
    <text evidence="3">The sequence shown here is derived from an EMBL/GenBank/DDBJ whole genome shotgun (WGS) entry which is preliminary data.</text>
</comment>
<organism evidence="3 4">
    <name type="scientific">Pyxidicoccus fallax</name>
    <dbReference type="NCBI Taxonomy" id="394095"/>
    <lineage>
        <taxon>Bacteria</taxon>
        <taxon>Pseudomonadati</taxon>
        <taxon>Myxococcota</taxon>
        <taxon>Myxococcia</taxon>
        <taxon>Myxococcales</taxon>
        <taxon>Cystobacterineae</taxon>
        <taxon>Myxococcaceae</taxon>
        <taxon>Pyxidicoccus</taxon>
    </lineage>
</organism>
<reference evidence="3 4" key="1">
    <citation type="submission" date="2020-04" db="EMBL/GenBank/DDBJ databases">
        <title>Draft genome of Pyxidicoccus fallax type strain.</title>
        <authorList>
            <person name="Whitworth D.E."/>
        </authorList>
    </citation>
    <scope>NUCLEOTIDE SEQUENCE [LARGE SCALE GENOMIC DNA]</scope>
    <source>
        <strain evidence="3 4">DSM 14698</strain>
    </source>
</reference>
<gene>
    <name evidence="3" type="ORF">HG543_39215</name>
</gene>
<evidence type="ECO:0000313" key="4">
    <source>
        <dbReference type="Proteomes" id="UP000518300"/>
    </source>
</evidence>
<dbReference type="EMBL" id="JABBJJ010000274">
    <property type="protein sequence ID" value="NMO20834.1"/>
    <property type="molecule type" value="Genomic_DNA"/>
</dbReference>